<evidence type="ECO:0000313" key="1">
    <source>
        <dbReference type="EMBL" id="KAG0571356.1"/>
    </source>
</evidence>
<dbReference type="Proteomes" id="UP000822688">
    <property type="component" value="Chromosome V"/>
</dbReference>
<evidence type="ECO:0000313" key="2">
    <source>
        <dbReference type="Proteomes" id="UP000822688"/>
    </source>
</evidence>
<dbReference type="EMBL" id="CM026426">
    <property type="protein sequence ID" value="KAG0571356.1"/>
    <property type="molecule type" value="Genomic_DNA"/>
</dbReference>
<comment type="caution">
    <text evidence="1">The sequence shown here is derived from an EMBL/GenBank/DDBJ whole genome shotgun (WGS) entry which is preliminary data.</text>
</comment>
<proteinExistence type="predicted"/>
<dbReference type="AlphaFoldDB" id="A0A8T0HKL7"/>
<reference evidence="1" key="1">
    <citation type="submission" date="2020-06" db="EMBL/GenBank/DDBJ databases">
        <title>WGS assembly of Ceratodon purpureus strain R40.</title>
        <authorList>
            <person name="Carey S.B."/>
            <person name="Jenkins J."/>
            <person name="Shu S."/>
            <person name="Lovell J.T."/>
            <person name="Sreedasyam A."/>
            <person name="Maumus F."/>
            <person name="Tiley G.P."/>
            <person name="Fernandez-Pozo N."/>
            <person name="Barry K."/>
            <person name="Chen C."/>
            <person name="Wang M."/>
            <person name="Lipzen A."/>
            <person name="Daum C."/>
            <person name="Saski C.A."/>
            <person name="Payton A.C."/>
            <person name="Mcbreen J.C."/>
            <person name="Conrad R.E."/>
            <person name="Kollar L.M."/>
            <person name="Olsson S."/>
            <person name="Huttunen S."/>
            <person name="Landis J.B."/>
            <person name="Wickett N.J."/>
            <person name="Johnson M.G."/>
            <person name="Rensing S.A."/>
            <person name="Grimwood J."/>
            <person name="Schmutz J."/>
            <person name="Mcdaniel S.F."/>
        </authorList>
    </citation>
    <scope>NUCLEOTIDE SEQUENCE</scope>
    <source>
        <strain evidence="1">R40</strain>
    </source>
</reference>
<organism evidence="1 2">
    <name type="scientific">Ceratodon purpureus</name>
    <name type="common">Fire moss</name>
    <name type="synonym">Dicranum purpureum</name>
    <dbReference type="NCBI Taxonomy" id="3225"/>
    <lineage>
        <taxon>Eukaryota</taxon>
        <taxon>Viridiplantae</taxon>
        <taxon>Streptophyta</taxon>
        <taxon>Embryophyta</taxon>
        <taxon>Bryophyta</taxon>
        <taxon>Bryophytina</taxon>
        <taxon>Bryopsida</taxon>
        <taxon>Dicranidae</taxon>
        <taxon>Pseudoditrichales</taxon>
        <taxon>Ditrichaceae</taxon>
        <taxon>Ceratodon</taxon>
    </lineage>
</organism>
<sequence>MDTLMLRRRIRNRRFTQDCLREKLYHLVDTTEIISSTISSPEVKTCNCCPRIKTFTSTATQEIQAWKEVNYHTLLQMLMTLFSRW</sequence>
<keyword evidence="2" id="KW-1185">Reference proteome</keyword>
<protein>
    <submittedName>
        <fullName evidence="1">Uncharacterized protein</fullName>
    </submittedName>
</protein>
<accession>A0A8T0HKL7</accession>
<name>A0A8T0HKL7_CERPU</name>
<gene>
    <name evidence="1" type="ORF">KC19_VG004800</name>
</gene>